<dbReference type="PANTHER" id="PTHR13847">
    <property type="entry name" value="SARCOSINE DEHYDROGENASE-RELATED"/>
    <property type="match status" value="1"/>
</dbReference>
<dbReference type="EMBL" id="DOEK01000036">
    <property type="protein sequence ID" value="HBP31256.1"/>
    <property type="molecule type" value="Genomic_DNA"/>
</dbReference>
<dbReference type="AlphaFoldDB" id="A0A356LJU4"/>
<evidence type="ECO:0000256" key="1">
    <source>
        <dbReference type="ARBA" id="ARBA00023002"/>
    </source>
</evidence>
<sequence length="392" mass="42937">MNSQYDVVIVGGAATGSSLAYFLSASASFDGSILVIEKDASYQKCATALSAASIRHQFSTPENIQLSQFGTEFLRHFGDILAVDGERPDVGFQEKGYLFLSTPGGETVMRENNALQRSLGADIVLKTPAELQATWPWLNVDDLALGSYGVTGEGWLDAYGMMRAFRRKAIAQGVTYLEDEVVAINKTGRTVTGVTLKSGRHIACNTLVNAAGTGAAALSAQVGVVLPQESRKRSVFYFTCPEKIADCPMVIDPSGAYFHPEGQGFIGGIQPPQEQDPECFDYDVQHELFDELLWPILAARVPAFEALRCEHAWAGHYDYNTFDQNVILGYHPAVENMVYANGFSGHGMQQSPAVGRGLAELIEFGKYRSLDLSRMSWERVLNNQPIVEQNVW</sequence>
<feature type="domain" description="FAD dependent oxidoreductase" evidence="2">
    <location>
        <begin position="6"/>
        <end position="361"/>
    </location>
</feature>
<dbReference type="GO" id="GO:0032981">
    <property type="term" value="P:mitochondrial respiratory chain complex I assembly"/>
    <property type="evidence" value="ECO:0007669"/>
    <property type="project" value="TreeGrafter"/>
</dbReference>
<gene>
    <name evidence="3" type="ORF">DD666_17845</name>
</gene>
<dbReference type="GO" id="GO:0016491">
    <property type="term" value="F:oxidoreductase activity"/>
    <property type="evidence" value="ECO:0007669"/>
    <property type="project" value="UniProtKB-KW"/>
</dbReference>
<dbReference type="Gene3D" id="3.50.50.60">
    <property type="entry name" value="FAD/NAD(P)-binding domain"/>
    <property type="match status" value="1"/>
</dbReference>
<comment type="caution">
    <text evidence="3">The sequence shown here is derived from an EMBL/GenBank/DDBJ whole genome shotgun (WGS) entry which is preliminary data.</text>
</comment>
<dbReference type="Pfam" id="PF01266">
    <property type="entry name" value="DAO"/>
    <property type="match status" value="1"/>
</dbReference>
<dbReference type="GO" id="GO:0005737">
    <property type="term" value="C:cytoplasm"/>
    <property type="evidence" value="ECO:0007669"/>
    <property type="project" value="TreeGrafter"/>
</dbReference>
<reference evidence="3 4" key="1">
    <citation type="journal article" date="2018" name="Nat. Biotechnol.">
        <title>A standardized bacterial taxonomy based on genome phylogeny substantially revises the tree of life.</title>
        <authorList>
            <person name="Parks D.H."/>
            <person name="Chuvochina M."/>
            <person name="Waite D.W."/>
            <person name="Rinke C."/>
            <person name="Skarshewski A."/>
            <person name="Chaumeil P.A."/>
            <person name="Hugenholtz P."/>
        </authorList>
    </citation>
    <scope>NUCLEOTIDE SEQUENCE [LARGE SCALE GENOMIC DNA]</scope>
    <source>
        <strain evidence="3">UBA10707</strain>
    </source>
</reference>
<evidence type="ECO:0000259" key="2">
    <source>
        <dbReference type="Pfam" id="PF01266"/>
    </source>
</evidence>
<protein>
    <submittedName>
        <fullName evidence="3">FAD-dependent oxidoreductase</fullName>
    </submittedName>
</protein>
<organism evidence="3 4">
    <name type="scientific">Advenella kashmirensis</name>
    <dbReference type="NCBI Taxonomy" id="310575"/>
    <lineage>
        <taxon>Bacteria</taxon>
        <taxon>Pseudomonadati</taxon>
        <taxon>Pseudomonadota</taxon>
        <taxon>Betaproteobacteria</taxon>
        <taxon>Burkholderiales</taxon>
        <taxon>Alcaligenaceae</taxon>
    </lineage>
</organism>
<dbReference type="InterPro" id="IPR006076">
    <property type="entry name" value="FAD-dep_OxRdtase"/>
</dbReference>
<keyword evidence="1" id="KW-0560">Oxidoreductase</keyword>
<name>A0A356LJU4_9BURK</name>
<evidence type="ECO:0000313" key="3">
    <source>
        <dbReference type="EMBL" id="HBP31256.1"/>
    </source>
</evidence>
<dbReference type="PANTHER" id="PTHR13847:SF287">
    <property type="entry name" value="FAD-DEPENDENT OXIDOREDUCTASE DOMAIN-CONTAINING PROTEIN 1"/>
    <property type="match status" value="1"/>
</dbReference>
<proteinExistence type="predicted"/>
<dbReference type="Proteomes" id="UP000264036">
    <property type="component" value="Unassembled WGS sequence"/>
</dbReference>
<evidence type="ECO:0000313" key="4">
    <source>
        <dbReference type="Proteomes" id="UP000264036"/>
    </source>
</evidence>
<dbReference type="Gene3D" id="3.30.9.10">
    <property type="entry name" value="D-Amino Acid Oxidase, subunit A, domain 2"/>
    <property type="match status" value="1"/>
</dbReference>
<accession>A0A356LJU4</accession>
<dbReference type="InterPro" id="IPR036188">
    <property type="entry name" value="FAD/NAD-bd_sf"/>
</dbReference>
<dbReference type="SUPFAM" id="SSF51905">
    <property type="entry name" value="FAD/NAD(P)-binding domain"/>
    <property type="match status" value="1"/>
</dbReference>